<dbReference type="HOGENOM" id="CLU_2538563_0_0_9"/>
<keyword evidence="2" id="KW-1185">Reference proteome</keyword>
<proteinExistence type="predicted"/>
<organism evidence="1 2">
    <name type="scientific">Mageeibacillus indolicus (strain UPII9-5)</name>
    <name type="common">Clostridiales genomosp. BVAB3 (strain UPII9-5)</name>
    <dbReference type="NCBI Taxonomy" id="699246"/>
    <lineage>
        <taxon>Bacteria</taxon>
        <taxon>Bacillati</taxon>
        <taxon>Bacillota</taxon>
        <taxon>Clostridia</taxon>
        <taxon>Eubacteriales</taxon>
        <taxon>Oscillospiraceae</taxon>
        <taxon>Mageeibacillus</taxon>
    </lineage>
</organism>
<protein>
    <submittedName>
        <fullName evidence="1">Uncharacterized protein</fullName>
    </submittedName>
</protein>
<accession>E1PKA1</accession>
<dbReference type="Proteomes" id="UP000008234">
    <property type="component" value="Chromosome"/>
</dbReference>
<gene>
    <name evidence="1" type="ordered locus">HMPREF0868_0123</name>
</gene>
<name>E1PKA1_MAGIU</name>
<dbReference type="AlphaFoldDB" id="E1PKA1"/>
<reference evidence="2" key="1">
    <citation type="submission" date="2009-12" db="EMBL/GenBank/DDBJ databases">
        <title>Sequence of Clostridiales genomosp. BVAB3 str. UPII9-5.</title>
        <authorList>
            <person name="Madupu R."/>
            <person name="Durkin A.S."/>
            <person name="Torralba M."/>
            <person name="Methe B."/>
            <person name="Sutton G.G."/>
            <person name="Strausberg R.L."/>
            <person name="Nelson K.E."/>
        </authorList>
    </citation>
    <scope>NUCLEOTIDE SEQUENCE [LARGE SCALE GENOMIC DNA]</scope>
    <source>
        <strain evidence="2">UPII9-5</strain>
    </source>
</reference>
<dbReference type="RefSeq" id="WP_012994155.1">
    <property type="nucleotide sequence ID" value="NC_013895.2"/>
</dbReference>
<evidence type="ECO:0000313" key="2">
    <source>
        <dbReference type="Proteomes" id="UP000008234"/>
    </source>
</evidence>
<dbReference type="KEGG" id="clo:HMPREF0868_0123"/>
<sequence>MKSRYSDNIAWSRKDAVLPALKENWKTVLMGDADAASRQRVKDKVDDLTSFLDGQTEGITEYSETQVRRLIEKITVYDEKLTR</sequence>
<dbReference type="STRING" id="699246.HMPREF0868_0123"/>
<evidence type="ECO:0000313" key="1">
    <source>
        <dbReference type="EMBL" id="ADN43956.1"/>
    </source>
</evidence>
<dbReference type="EMBL" id="CP001850">
    <property type="protein sequence ID" value="ADN43956.1"/>
    <property type="molecule type" value="Genomic_DNA"/>
</dbReference>